<comment type="caution">
    <text evidence="1">The sequence shown here is derived from an EMBL/GenBank/DDBJ whole genome shotgun (WGS) entry which is preliminary data.</text>
</comment>
<reference evidence="1 2" key="1">
    <citation type="journal article" date="2023" name="ACS Omega">
        <title>Identification of the Neoaspergillic Acid Biosynthesis Gene Cluster by Establishing an In Vitro CRISPR-Ribonucleoprotein Genetic System in Aspergillus melleus.</title>
        <authorList>
            <person name="Yuan B."/>
            <person name="Grau M.F."/>
            <person name="Murata R.M."/>
            <person name="Torok T."/>
            <person name="Venkateswaran K."/>
            <person name="Stajich J.E."/>
            <person name="Wang C.C.C."/>
        </authorList>
    </citation>
    <scope>NUCLEOTIDE SEQUENCE [LARGE SCALE GENOMIC DNA]</scope>
    <source>
        <strain evidence="1 2">IMV 1140</strain>
    </source>
</reference>
<gene>
    <name evidence="1" type="ORF">N8T08_010498</name>
</gene>
<organism evidence="1 2">
    <name type="scientific">Aspergillus melleus</name>
    <dbReference type="NCBI Taxonomy" id="138277"/>
    <lineage>
        <taxon>Eukaryota</taxon>
        <taxon>Fungi</taxon>
        <taxon>Dikarya</taxon>
        <taxon>Ascomycota</taxon>
        <taxon>Pezizomycotina</taxon>
        <taxon>Eurotiomycetes</taxon>
        <taxon>Eurotiomycetidae</taxon>
        <taxon>Eurotiales</taxon>
        <taxon>Aspergillaceae</taxon>
        <taxon>Aspergillus</taxon>
        <taxon>Aspergillus subgen. Circumdati</taxon>
    </lineage>
</organism>
<protein>
    <submittedName>
        <fullName evidence="1">Uncharacterized protein</fullName>
    </submittedName>
</protein>
<evidence type="ECO:0000313" key="1">
    <source>
        <dbReference type="EMBL" id="KAK1140295.1"/>
    </source>
</evidence>
<proteinExistence type="predicted"/>
<name>A0ACC3AS03_9EURO</name>
<dbReference type="Proteomes" id="UP001177260">
    <property type="component" value="Unassembled WGS sequence"/>
</dbReference>
<dbReference type="EMBL" id="JAOPJF010000086">
    <property type="protein sequence ID" value="KAK1140295.1"/>
    <property type="molecule type" value="Genomic_DNA"/>
</dbReference>
<sequence length="271" mass="30087">MLYPILTSTQFFDLPKDQKAEKILDATMTGYDGKQLTTWSASEGIAFGMPAGRLFDRPNLPAWWDRSRLQEIEDFKASCYDFSLDILSCFAVQMGLEKSFFASRHQHKDPGHALKLIKYPRFDTQPDGVPRLTEHTDWGSITLLFSETPGLEIRDPDDKWMSVPTIPGGVVVNIADALSLWTSKKLKSAFHRINAALSDPTGEANSDESNTTPFYCGDYLKVRLGLAFGAAREGGDAGKDFEGIDNAVLERMKALKIAHYGAPESNRVEAS</sequence>
<keyword evidence="2" id="KW-1185">Reference proteome</keyword>
<accession>A0ACC3AS03</accession>
<evidence type="ECO:0000313" key="2">
    <source>
        <dbReference type="Proteomes" id="UP001177260"/>
    </source>
</evidence>